<dbReference type="RefSeq" id="WP_188612382.1">
    <property type="nucleotide sequence ID" value="NZ_BMGG01000011.1"/>
</dbReference>
<keyword evidence="3" id="KW-1185">Reference proteome</keyword>
<proteinExistence type="predicted"/>
<dbReference type="Gene3D" id="3.55.50.10">
    <property type="entry name" value="Baseplate protein-like domains"/>
    <property type="match status" value="1"/>
</dbReference>
<dbReference type="Gene3D" id="2.30.300.10">
    <property type="entry name" value="Baseplate protein-like domain - beta roll fold"/>
    <property type="match status" value="1"/>
</dbReference>
<dbReference type="InterPro" id="IPR023399">
    <property type="entry name" value="Baseplate-like_2-layer_sand"/>
</dbReference>
<evidence type="ECO:0000313" key="3">
    <source>
        <dbReference type="Proteomes" id="UP000637002"/>
    </source>
</evidence>
<protein>
    <recommendedName>
        <fullName evidence="1">Baseplate hub protein gp44/GpP-like second domain-containing protein</fullName>
    </recommendedName>
</protein>
<dbReference type="Pfam" id="PF22255">
    <property type="entry name" value="Gp44-like_2nd"/>
    <property type="match status" value="1"/>
</dbReference>
<dbReference type="Gene3D" id="3.30.1920.10">
    <property type="entry name" value="Baseplate protein-like domains - 2 layer sandwich fold"/>
    <property type="match status" value="1"/>
</dbReference>
<dbReference type="SUPFAM" id="SSF69279">
    <property type="entry name" value="Phage tail proteins"/>
    <property type="match status" value="2"/>
</dbReference>
<evidence type="ECO:0000259" key="1">
    <source>
        <dbReference type="Pfam" id="PF22255"/>
    </source>
</evidence>
<dbReference type="AlphaFoldDB" id="A0A916UVA5"/>
<dbReference type="EMBL" id="BMGG01000011">
    <property type="protein sequence ID" value="GGC90274.1"/>
    <property type="molecule type" value="Genomic_DNA"/>
</dbReference>
<evidence type="ECO:0000313" key="2">
    <source>
        <dbReference type="EMBL" id="GGC90274.1"/>
    </source>
</evidence>
<comment type="caution">
    <text evidence="2">The sequence shown here is derived from an EMBL/GenBank/DDBJ whole genome shotgun (WGS) entry which is preliminary data.</text>
</comment>
<sequence>MADAPVPNPPKSGGSAAAPATGAAAPLLCEVRTTSGVYRDWMVVIVQYGMETGVFRNFRLIIAEPGDRKGNIIASLRLKPGDRVDIALAGKLVIKEGYILNRQVAFDAGRHAVQVDGYSKAAPFMDVSVEPRQYRNTTYEGIANSVLGKHGIGFRMGKVPDGANDPFRNVLPQYGETVFGFLSRLARRRGLWLSTEADGTIVAGEPQASGSGALIEEGRNILAGQCSIQLPSVNEVIGRSQEPGSDSLFGKVPSERSARAQVSGGVDGKRIVLAEGAASQKETQNRVNMEVAAIQAAAFRATITLQGWLKPYGSGLWELGDTVAVKSPTLFPTEGGEMQLRVWSVTYKQSNEGGTTTDIEFVNDAAWKLQFAPVDGGSSYSPGASQAQPETTT</sequence>
<organism evidence="2 3">
    <name type="scientific">Chelatococcus reniformis</name>
    <dbReference type="NCBI Taxonomy" id="1494448"/>
    <lineage>
        <taxon>Bacteria</taxon>
        <taxon>Pseudomonadati</taxon>
        <taxon>Pseudomonadota</taxon>
        <taxon>Alphaproteobacteria</taxon>
        <taxon>Hyphomicrobiales</taxon>
        <taxon>Chelatococcaceae</taxon>
        <taxon>Chelatococcus</taxon>
    </lineage>
</organism>
<gene>
    <name evidence="2" type="ORF">GCM10010994_55140</name>
</gene>
<accession>A0A916UVA5</accession>
<feature type="domain" description="Baseplate hub protein gp44/GpP-like second" evidence="1">
    <location>
        <begin position="126"/>
        <end position="203"/>
    </location>
</feature>
<reference evidence="2" key="1">
    <citation type="journal article" date="2014" name="Int. J. Syst. Evol. Microbiol.">
        <title>Complete genome sequence of Corynebacterium casei LMG S-19264T (=DSM 44701T), isolated from a smear-ripened cheese.</title>
        <authorList>
            <consortium name="US DOE Joint Genome Institute (JGI-PGF)"/>
            <person name="Walter F."/>
            <person name="Albersmeier A."/>
            <person name="Kalinowski J."/>
            <person name="Ruckert C."/>
        </authorList>
    </citation>
    <scope>NUCLEOTIDE SEQUENCE</scope>
    <source>
        <strain evidence="2">CGMCC 1.12919</strain>
    </source>
</reference>
<reference evidence="2" key="2">
    <citation type="submission" date="2020-09" db="EMBL/GenBank/DDBJ databases">
        <authorList>
            <person name="Sun Q."/>
            <person name="Zhou Y."/>
        </authorList>
    </citation>
    <scope>NUCLEOTIDE SEQUENCE</scope>
    <source>
        <strain evidence="2">CGMCC 1.12919</strain>
    </source>
</reference>
<dbReference type="Proteomes" id="UP000637002">
    <property type="component" value="Unassembled WGS sequence"/>
</dbReference>
<dbReference type="InterPro" id="IPR053981">
    <property type="entry name" value="Gp44/GpP-like_2nd"/>
</dbReference>
<name>A0A916UVA5_9HYPH</name>